<keyword evidence="2 4" id="KW-0689">Ribosomal protein</keyword>
<dbReference type="Pfam" id="PF00318">
    <property type="entry name" value="Ribosomal_S2"/>
    <property type="match status" value="2"/>
</dbReference>
<geneLocation type="mitochondrion" evidence="5"/>
<sequence length="191" mass="21785">MIQSNSLVISKLLKINAHLGRPKLRTSHVSRYFLYGLRSNTRAIFDLEKTLTCIRRACHFLESILDKQGCILFVSEGPNSPYNAIIKETALKTNQSFITTKWIGGLLTNWKHISYYNHLSYDRPSCLIVFNPCLNFTAIQEANTLGIPVVSLMNSNVPNHLKIDYPIPVNHNSISFIYLFCNLIVKLTKLE</sequence>
<reference evidence="5" key="1">
    <citation type="journal article" date="2002" name="Proc. Natl. Acad. Sci. U.S.A.">
        <title>The chloroplast and mitochondrial genome sequences of the charophyte Chaetosphaeridium globosum: insights into the timing of the events that restructured organelle DNAs within the green algal lineage that led to land plants.</title>
        <authorList>
            <person name="Turmel M."/>
            <person name="Otis C."/>
            <person name="Lemieux C."/>
        </authorList>
    </citation>
    <scope>NUCLEOTIDE SEQUENCE</scope>
</reference>
<dbReference type="GO" id="GO:0006412">
    <property type="term" value="P:translation"/>
    <property type="evidence" value="ECO:0007669"/>
    <property type="project" value="InterPro"/>
</dbReference>
<dbReference type="GeneID" id="860620"/>
<evidence type="ECO:0000256" key="2">
    <source>
        <dbReference type="ARBA" id="ARBA00022980"/>
    </source>
</evidence>
<name>Q8M1D9_CHAGL</name>
<dbReference type="Gene3D" id="3.40.50.10490">
    <property type="entry name" value="Glucose-6-phosphate isomerase like protein, domain 1"/>
    <property type="match status" value="1"/>
</dbReference>
<comment type="similarity">
    <text evidence="1 4">Belongs to the universal ribosomal protein uS2 family.</text>
</comment>
<keyword evidence="5" id="KW-0496">Mitochondrion</keyword>
<accession>Q8M1D9</accession>
<dbReference type="PANTHER" id="PTHR12534">
    <property type="entry name" value="30S RIBOSOMAL PROTEIN S2 PROKARYOTIC AND ORGANELLAR"/>
    <property type="match status" value="1"/>
</dbReference>
<evidence type="ECO:0000256" key="1">
    <source>
        <dbReference type="ARBA" id="ARBA00006242"/>
    </source>
</evidence>
<dbReference type="GO" id="GO:0003735">
    <property type="term" value="F:structural constituent of ribosome"/>
    <property type="evidence" value="ECO:0007669"/>
    <property type="project" value="InterPro"/>
</dbReference>
<dbReference type="HAMAP" id="MF_00291_B">
    <property type="entry name" value="Ribosomal_uS2_B"/>
    <property type="match status" value="1"/>
</dbReference>
<organism evidence="5">
    <name type="scientific">Chaetosphaeridium globosum</name>
    <name type="common">Charophycean green alga</name>
    <name type="synonym">Herposteiron globosum</name>
    <dbReference type="NCBI Taxonomy" id="96477"/>
    <lineage>
        <taxon>Eukaryota</taxon>
        <taxon>Viridiplantae</taxon>
        <taxon>Streptophyta</taxon>
        <taxon>Coleochaetophyceae</taxon>
        <taxon>Coleochaetales</taxon>
        <taxon>Chaetosphaeridiaceae</taxon>
        <taxon>Chaetosphaeridium</taxon>
    </lineage>
</organism>
<dbReference type="CDD" id="cd01425">
    <property type="entry name" value="RPS2"/>
    <property type="match status" value="1"/>
</dbReference>
<keyword evidence="3 4" id="KW-0687">Ribonucleoprotein</keyword>
<evidence type="ECO:0000256" key="4">
    <source>
        <dbReference type="RuleBase" id="RU003631"/>
    </source>
</evidence>
<dbReference type="InterPro" id="IPR005706">
    <property type="entry name" value="Ribosomal_uS2_bac/mit/plastid"/>
</dbReference>
<dbReference type="InterPro" id="IPR023591">
    <property type="entry name" value="Ribosomal_uS2_flav_dom_sf"/>
</dbReference>
<dbReference type="EMBL" id="AF494279">
    <property type="protein sequence ID" value="AAM96624.1"/>
    <property type="molecule type" value="Genomic_DNA"/>
</dbReference>
<dbReference type="PANTHER" id="PTHR12534:SF1">
    <property type="entry name" value="SMALL RIBOSOMAL SUBUNIT PROTEIN US2M"/>
    <property type="match status" value="1"/>
</dbReference>
<dbReference type="PRINTS" id="PR00395">
    <property type="entry name" value="RIBOSOMALS2"/>
</dbReference>
<proteinExistence type="inferred from homology"/>
<gene>
    <name evidence="5" type="primary">rps2</name>
</gene>
<dbReference type="AlphaFoldDB" id="Q8M1D9"/>
<dbReference type="PROSITE" id="PS00963">
    <property type="entry name" value="RIBOSOMAL_S2_2"/>
    <property type="match status" value="1"/>
</dbReference>
<dbReference type="GO" id="GO:0005763">
    <property type="term" value="C:mitochondrial small ribosomal subunit"/>
    <property type="evidence" value="ECO:0007669"/>
    <property type="project" value="TreeGrafter"/>
</dbReference>
<dbReference type="RefSeq" id="NP_689382.1">
    <property type="nucleotide sequence ID" value="NC_004118.1"/>
</dbReference>
<evidence type="ECO:0000256" key="3">
    <source>
        <dbReference type="ARBA" id="ARBA00023274"/>
    </source>
</evidence>
<evidence type="ECO:0000313" key="5">
    <source>
        <dbReference type="EMBL" id="AAM96624.1"/>
    </source>
</evidence>
<dbReference type="InterPro" id="IPR001865">
    <property type="entry name" value="Ribosomal_uS2"/>
</dbReference>
<dbReference type="SUPFAM" id="SSF52313">
    <property type="entry name" value="Ribosomal protein S2"/>
    <property type="match status" value="1"/>
</dbReference>
<protein>
    <submittedName>
        <fullName evidence="5">Ribosomal protein S2</fullName>
    </submittedName>
</protein>
<dbReference type="InterPro" id="IPR018130">
    <property type="entry name" value="Ribosomal_uS2_CS"/>
</dbReference>